<dbReference type="InterPro" id="IPR029069">
    <property type="entry name" value="HotDog_dom_sf"/>
</dbReference>
<feature type="domain" description="Acyl-CoA thioesterase-like N-terminal HotDog" evidence="4">
    <location>
        <begin position="30"/>
        <end position="109"/>
    </location>
</feature>
<evidence type="ECO:0000313" key="6">
    <source>
        <dbReference type="Proteomes" id="UP001484239"/>
    </source>
</evidence>
<dbReference type="InterPro" id="IPR049449">
    <property type="entry name" value="TesB_ACOT8-like_N"/>
</dbReference>
<dbReference type="Pfam" id="PF02551">
    <property type="entry name" value="Acyl_CoA_thio"/>
    <property type="match status" value="1"/>
</dbReference>
<evidence type="ECO:0000256" key="1">
    <source>
        <dbReference type="ARBA" id="ARBA00006538"/>
    </source>
</evidence>
<dbReference type="RefSeq" id="WP_405276120.1">
    <property type="nucleotide sequence ID" value="NZ_CP144380.1"/>
</dbReference>
<feature type="domain" description="Acyl-CoA thioesterase 2 C-terminal" evidence="3">
    <location>
        <begin position="153"/>
        <end position="281"/>
    </location>
</feature>
<proteinExistence type="inferred from homology"/>
<organism evidence="5 6">
    <name type="scientific">Gaopeijia maritima</name>
    <dbReference type="NCBI Taxonomy" id="3119007"/>
    <lineage>
        <taxon>Bacteria</taxon>
        <taxon>Pseudomonadati</taxon>
        <taxon>Gemmatimonadota</taxon>
        <taxon>Longimicrobiia</taxon>
        <taxon>Gaopeijiales</taxon>
        <taxon>Gaopeijiaceae</taxon>
        <taxon>Gaopeijia</taxon>
    </lineage>
</organism>
<keyword evidence="6" id="KW-1185">Reference proteome</keyword>
<comment type="similarity">
    <text evidence="1">Belongs to the C/M/P thioester hydrolase family.</text>
</comment>
<dbReference type="SUPFAM" id="SSF54637">
    <property type="entry name" value="Thioesterase/thiol ester dehydrase-isomerase"/>
    <property type="match status" value="2"/>
</dbReference>
<dbReference type="InterPro" id="IPR025652">
    <property type="entry name" value="TesB_C"/>
</dbReference>
<dbReference type="Proteomes" id="UP001484239">
    <property type="component" value="Unassembled WGS sequence"/>
</dbReference>
<name>A0ABU9E4G0_9BACT</name>
<accession>A0ABU9E4G0</accession>
<dbReference type="Gene3D" id="2.40.160.210">
    <property type="entry name" value="Acyl-CoA thioesterase, double hotdog domain"/>
    <property type="match status" value="1"/>
</dbReference>
<sequence length="290" mass="32670">MNFTSDDLIALLDLEPLEHNIYRGQNRDIGTKRIYGGQVLAQALVSAQRTVDADRPIHSMHGYFILAGDLSVPVVYFVDRLRDGGSFTTRRVTAIQHGQAIFNLSASFHRHEDGLAHQLEMPDVPPPEEVRPELDVIRERARSMPDKVGSAVTQDRPLDVRPVDDDDPFEPKVMPARRAMWVRTTGPLGDDPLHHQAVLAYASDYGLIVTALRPHARSVRDPEMMVASLDHSIWFHRPFRIDEWLLYVVDAPVSSGGRGFARGTYFTREGELVASTAQEGLMRVRTDRRT</sequence>
<gene>
    <name evidence="5" type="primary">tesB</name>
    <name evidence="5" type="ORF">WI372_00375</name>
</gene>
<dbReference type="Pfam" id="PF13622">
    <property type="entry name" value="4HBT_3"/>
    <property type="match status" value="1"/>
</dbReference>
<protein>
    <submittedName>
        <fullName evidence="5">Acyl-CoA thioesterase II</fullName>
    </submittedName>
</protein>
<dbReference type="NCBIfam" id="TIGR00189">
    <property type="entry name" value="tesB"/>
    <property type="match status" value="1"/>
</dbReference>
<dbReference type="PANTHER" id="PTHR11066:SF34">
    <property type="entry name" value="ACYL-COENZYME A THIOESTERASE 8"/>
    <property type="match status" value="1"/>
</dbReference>
<reference evidence="5 6" key="1">
    <citation type="submission" date="2024-02" db="EMBL/GenBank/DDBJ databases">
        <title>A novel Gemmatimonadota bacterium.</title>
        <authorList>
            <person name="Du Z.-J."/>
            <person name="Ye Y.-Q."/>
        </authorList>
    </citation>
    <scope>NUCLEOTIDE SEQUENCE [LARGE SCALE GENOMIC DNA]</scope>
    <source>
        <strain evidence="5 6">DH-20</strain>
    </source>
</reference>
<dbReference type="CDD" id="cd03444">
    <property type="entry name" value="Thioesterase_II_repeat1"/>
    <property type="match status" value="1"/>
</dbReference>
<evidence type="ECO:0000313" key="5">
    <source>
        <dbReference type="EMBL" id="MEK9499431.1"/>
    </source>
</evidence>
<evidence type="ECO:0000259" key="4">
    <source>
        <dbReference type="Pfam" id="PF13622"/>
    </source>
</evidence>
<dbReference type="PANTHER" id="PTHR11066">
    <property type="entry name" value="ACYL-COA THIOESTERASE"/>
    <property type="match status" value="1"/>
</dbReference>
<dbReference type="CDD" id="cd03445">
    <property type="entry name" value="Thioesterase_II_repeat2"/>
    <property type="match status" value="1"/>
</dbReference>
<keyword evidence="2" id="KW-0378">Hydrolase</keyword>
<evidence type="ECO:0000256" key="2">
    <source>
        <dbReference type="ARBA" id="ARBA00022801"/>
    </source>
</evidence>
<evidence type="ECO:0000259" key="3">
    <source>
        <dbReference type="Pfam" id="PF02551"/>
    </source>
</evidence>
<dbReference type="InterPro" id="IPR042171">
    <property type="entry name" value="Acyl-CoA_hotdog"/>
</dbReference>
<dbReference type="EMBL" id="JBBHLI010000001">
    <property type="protein sequence ID" value="MEK9499431.1"/>
    <property type="molecule type" value="Genomic_DNA"/>
</dbReference>
<comment type="caution">
    <text evidence="5">The sequence shown here is derived from an EMBL/GenBank/DDBJ whole genome shotgun (WGS) entry which is preliminary data.</text>
</comment>
<dbReference type="InterPro" id="IPR003703">
    <property type="entry name" value="Acyl_CoA_thio"/>
</dbReference>